<evidence type="ECO:0000313" key="5">
    <source>
        <dbReference type="Proteomes" id="UP000501179"/>
    </source>
</evidence>
<proteinExistence type="predicted"/>
<evidence type="ECO:0000256" key="2">
    <source>
        <dbReference type="ARBA" id="ARBA00023315"/>
    </source>
</evidence>
<dbReference type="GO" id="GO:0016747">
    <property type="term" value="F:acyltransferase activity, transferring groups other than amino-acyl groups"/>
    <property type="evidence" value="ECO:0007669"/>
    <property type="project" value="InterPro"/>
</dbReference>
<keyword evidence="1 4" id="KW-0808">Transferase</keyword>
<dbReference type="Pfam" id="PF00583">
    <property type="entry name" value="Acetyltransf_1"/>
    <property type="match status" value="2"/>
</dbReference>
<dbReference type="InterPro" id="IPR050832">
    <property type="entry name" value="Bact_Acetyltransf"/>
</dbReference>
<organism evidence="4 5">
    <name type="scientific">Streptomyces liangshanensis</name>
    <dbReference type="NCBI Taxonomy" id="2717324"/>
    <lineage>
        <taxon>Bacteria</taxon>
        <taxon>Bacillati</taxon>
        <taxon>Actinomycetota</taxon>
        <taxon>Actinomycetes</taxon>
        <taxon>Kitasatosporales</taxon>
        <taxon>Streptomycetaceae</taxon>
        <taxon>Streptomyces</taxon>
    </lineage>
</organism>
<keyword evidence="5" id="KW-1185">Reference proteome</keyword>
<accession>A0A6G9GXN5</accession>
<dbReference type="AlphaFoldDB" id="A0A6G9GXN5"/>
<evidence type="ECO:0000256" key="1">
    <source>
        <dbReference type="ARBA" id="ARBA00022679"/>
    </source>
</evidence>
<dbReference type="Proteomes" id="UP000501179">
    <property type="component" value="Chromosome"/>
</dbReference>
<dbReference type="SUPFAM" id="SSF55729">
    <property type="entry name" value="Acyl-CoA N-acyltransferases (Nat)"/>
    <property type="match status" value="2"/>
</dbReference>
<protein>
    <submittedName>
        <fullName evidence="4">GNAT family N-acetyltransferase</fullName>
    </submittedName>
</protein>
<evidence type="ECO:0000259" key="3">
    <source>
        <dbReference type="PROSITE" id="PS51186"/>
    </source>
</evidence>
<feature type="domain" description="N-acetyltransferase" evidence="3">
    <location>
        <begin position="1"/>
        <end position="155"/>
    </location>
</feature>
<dbReference type="RefSeq" id="WP_167028033.1">
    <property type="nucleotide sequence ID" value="NZ_CP050177.1"/>
</dbReference>
<dbReference type="EMBL" id="CP050177">
    <property type="protein sequence ID" value="QIQ02985.1"/>
    <property type="molecule type" value="Genomic_DNA"/>
</dbReference>
<dbReference type="PANTHER" id="PTHR43877">
    <property type="entry name" value="AMINOALKYLPHOSPHONATE N-ACETYLTRANSFERASE-RELATED-RELATED"/>
    <property type="match status" value="1"/>
</dbReference>
<evidence type="ECO:0000313" key="4">
    <source>
        <dbReference type="EMBL" id="QIQ02985.1"/>
    </source>
</evidence>
<gene>
    <name evidence="4" type="ORF">HA039_12175</name>
</gene>
<dbReference type="InterPro" id="IPR016181">
    <property type="entry name" value="Acyl_CoA_acyltransferase"/>
</dbReference>
<feature type="domain" description="N-acetyltransferase" evidence="3">
    <location>
        <begin position="171"/>
        <end position="327"/>
    </location>
</feature>
<name>A0A6G9GXN5_9ACTN</name>
<dbReference type="Gene3D" id="3.40.630.30">
    <property type="match status" value="1"/>
</dbReference>
<keyword evidence="2" id="KW-0012">Acyltransferase</keyword>
<sequence length="327" mass="34810">MLITLGSPPTDAETDAWHAVVTAAHVLDLPASVPEPSRSETAGKLRLPPVSGRNKHLVSTAADGSYDGVASLVLFTEEPHLHTAFLDVLVVRPDARRGGVGAALWTAIRDELAAAGRTSVSTVLELGGAGEAFVDSLGFTNVLPLGWYVMRVRQTLDDVPEPALPPGLRFADWSGVVPDALAEGFSRAHDAMEDTPGGALEERVPRWDTRRVRAAARLIEDRGGAILTSAVIDTTAGDAVVGYTELVLRDPAGTRAVQYDTVVVPSHRGRGLGRAVKRHLLGTLHELHPGIREISTTVADSNTSMIAVNEALGYRRERPVGLFLAKL</sequence>
<dbReference type="PROSITE" id="PS51186">
    <property type="entry name" value="GNAT"/>
    <property type="match status" value="2"/>
</dbReference>
<reference evidence="4 5" key="1">
    <citation type="submission" date="2020-03" db="EMBL/GenBank/DDBJ databases">
        <title>A novel species.</title>
        <authorList>
            <person name="Gao J."/>
        </authorList>
    </citation>
    <scope>NUCLEOTIDE SEQUENCE [LARGE SCALE GENOMIC DNA]</scope>
    <source>
        <strain evidence="4 5">QMT-12</strain>
    </source>
</reference>
<dbReference type="InterPro" id="IPR000182">
    <property type="entry name" value="GNAT_dom"/>
</dbReference>
<dbReference type="KEGG" id="slia:HA039_12175"/>
<dbReference type="CDD" id="cd04301">
    <property type="entry name" value="NAT_SF"/>
    <property type="match status" value="2"/>
</dbReference>